<dbReference type="InterPro" id="IPR004680">
    <property type="entry name" value="Cit_transptr-like_dom"/>
</dbReference>
<evidence type="ECO:0000256" key="1">
    <source>
        <dbReference type="ARBA" id="ARBA00004141"/>
    </source>
</evidence>
<evidence type="ECO:0000256" key="4">
    <source>
        <dbReference type="ARBA" id="ARBA00022737"/>
    </source>
</evidence>
<keyword evidence="10" id="KW-1185">Reference proteome</keyword>
<organism evidence="9 10">
    <name type="scientific">Alkalibacillus filiformis</name>
    <dbReference type="NCBI Taxonomy" id="200990"/>
    <lineage>
        <taxon>Bacteria</taxon>
        <taxon>Bacillati</taxon>
        <taxon>Bacillota</taxon>
        <taxon>Bacilli</taxon>
        <taxon>Bacillales</taxon>
        <taxon>Bacillaceae</taxon>
        <taxon>Alkalibacillus</taxon>
    </lineage>
</organism>
<feature type="transmembrane region" description="Helical" evidence="7">
    <location>
        <begin position="28"/>
        <end position="44"/>
    </location>
</feature>
<protein>
    <submittedName>
        <fullName evidence="9">Di/tricarboxylate transporter</fullName>
    </submittedName>
</protein>
<keyword evidence="6 7" id="KW-0472">Membrane</keyword>
<keyword evidence="3 7" id="KW-0812">Transmembrane</keyword>
<dbReference type="Proteomes" id="UP001236723">
    <property type="component" value="Unassembled WGS sequence"/>
</dbReference>
<feature type="domain" description="Citrate transporter-like" evidence="8">
    <location>
        <begin position="16"/>
        <end position="123"/>
    </location>
</feature>
<dbReference type="Pfam" id="PF03600">
    <property type="entry name" value="CitMHS"/>
    <property type="match status" value="1"/>
</dbReference>
<dbReference type="EMBL" id="JAUSUP010000007">
    <property type="protein sequence ID" value="MDQ0352361.1"/>
    <property type="molecule type" value="Genomic_DNA"/>
</dbReference>
<dbReference type="PANTHER" id="PTHR43652">
    <property type="entry name" value="BASIC AMINO ACID ANTIPORTER YFCC-RELATED"/>
    <property type="match status" value="1"/>
</dbReference>
<dbReference type="PANTHER" id="PTHR43652:SF2">
    <property type="entry name" value="BASIC AMINO ACID ANTIPORTER YFCC-RELATED"/>
    <property type="match status" value="1"/>
</dbReference>
<reference evidence="9 10" key="1">
    <citation type="submission" date="2023-07" db="EMBL/GenBank/DDBJ databases">
        <title>Genomic Encyclopedia of Type Strains, Phase IV (KMG-IV): sequencing the most valuable type-strain genomes for metagenomic binning, comparative biology and taxonomic classification.</title>
        <authorList>
            <person name="Goeker M."/>
        </authorList>
    </citation>
    <scope>NUCLEOTIDE SEQUENCE [LARGE SCALE GENOMIC DNA]</scope>
    <source>
        <strain evidence="9 10">DSM 15448</strain>
    </source>
</reference>
<evidence type="ECO:0000256" key="3">
    <source>
        <dbReference type="ARBA" id="ARBA00022692"/>
    </source>
</evidence>
<dbReference type="InterPro" id="IPR051679">
    <property type="entry name" value="DASS-Related_Transporters"/>
</dbReference>
<accession>A0ABU0DVQ9</accession>
<evidence type="ECO:0000256" key="2">
    <source>
        <dbReference type="ARBA" id="ARBA00022448"/>
    </source>
</evidence>
<keyword evidence="2" id="KW-0813">Transport</keyword>
<keyword evidence="5 7" id="KW-1133">Transmembrane helix</keyword>
<comment type="caution">
    <text evidence="9">The sequence shown here is derived from an EMBL/GenBank/DDBJ whole genome shotgun (WGS) entry which is preliminary data.</text>
</comment>
<proteinExistence type="predicted"/>
<name>A0ABU0DVQ9_9BACI</name>
<gene>
    <name evidence="9" type="ORF">J2R98_002205</name>
</gene>
<evidence type="ECO:0000313" key="10">
    <source>
        <dbReference type="Proteomes" id="UP001236723"/>
    </source>
</evidence>
<evidence type="ECO:0000256" key="7">
    <source>
        <dbReference type="SAM" id="Phobius"/>
    </source>
</evidence>
<evidence type="ECO:0000313" key="9">
    <source>
        <dbReference type="EMBL" id="MDQ0352361.1"/>
    </source>
</evidence>
<keyword evidence="4" id="KW-0677">Repeat</keyword>
<feature type="transmembrane region" description="Helical" evidence="7">
    <location>
        <begin position="6"/>
        <end position="21"/>
    </location>
</feature>
<sequence>MTVEMMLVSGLICFMIIVLLTDRFRAEWVVFVALVVLLLSGVLEPNEAARGFVNEGVWTIGLLFVIAGVIERSGVMTRIVGKLLRGAEVGSMRDLVVRLLAPAAGASSFLNNTPIVVTLVPVV</sequence>
<feature type="transmembrane region" description="Helical" evidence="7">
    <location>
        <begin position="56"/>
        <end position="75"/>
    </location>
</feature>
<comment type="subcellular location">
    <subcellularLocation>
        <location evidence="1">Membrane</location>
        <topology evidence="1">Multi-pass membrane protein</topology>
    </subcellularLocation>
</comment>
<evidence type="ECO:0000256" key="6">
    <source>
        <dbReference type="ARBA" id="ARBA00023136"/>
    </source>
</evidence>
<evidence type="ECO:0000256" key="5">
    <source>
        <dbReference type="ARBA" id="ARBA00022989"/>
    </source>
</evidence>
<evidence type="ECO:0000259" key="8">
    <source>
        <dbReference type="Pfam" id="PF03600"/>
    </source>
</evidence>